<reference evidence="2 3" key="1">
    <citation type="submission" date="2024-10" db="EMBL/GenBank/DDBJ databases">
        <title>The Natural Products Discovery Center: Release of the First 8490 Sequenced Strains for Exploring Actinobacteria Biosynthetic Diversity.</title>
        <authorList>
            <person name="Kalkreuter E."/>
            <person name="Kautsar S.A."/>
            <person name="Yang D."/>
            <person name="Bader C.D."/>
            <person name="Teijaro C.N."/>
            <person name="Fluegel L."/>
            <person name="Davis C.M."/>
            <person name="Simpson J.R."/>
            <person name="Lauterbach L."/>
            <person name="Steele A.D."/>
            <person name="Gui C."/>
            <person name="Meng S."/>
            <person name="Li G."/>
            <person name="Viehrig K."/>
            <person name="Ye F."/>
            <person name="Su P."/>
            <person name="Kiefer A.F."/>
            <person name="Nichols A."/>
            <person name="Cepeda A.J."/>
            <person name="Yan W."/>
            <person name="Fan B."/>
            <person name="Jiang Y."/>
            <person name="Adhikari A."/>
            <person name="Zheng C.-J."/>
            <person name="Schuster L."/>
            <person name="Cowan T.M."/>
            <person name="Smanski M.J."/>
            <person name="Chevrette M.G."/>
            <person name="De Carvalho L.P.S."/>
            <person name="Shen B."/>
        </authorList>
    </citation>
    <scope>NUCLEOTIDE SEQUENCE [LARGE SCALE GENOMIC DNA]</scope>
    <source>
        <strain evidence="2 3">NPDC049845</strain>
    </source>
</reference>
<dbReference type="InterPro" id="IPR027417">
    <property type="entry name" value="P-loop_NTPase"/>
</dbReference>
<dbReference type="EMBL" id="JBITLE010000006">
    <property type="protein sequence ID" value="MFI7264388.1"/>
    <property type="molecule type" value="Genomic_DNA"/>
</dbReference>
<gene>
    <name evidence="2" type="ORF">ACIBP4_19070</name>
</gene>
<feature type="region of interest" description="Disordered" evidence="1">
    <location>
        <begin position="1"/>
        <end position="121"/>
    </location>
</feature>
<dbReference type="SUPFAM" id="SSF52540">
    <property type="entry name" value="P-loop containing nucleoside triphosphate hydrolases"/>
    <property type="match status" value="1"/>
</dbReference>
<dbReference type="Gene3D" id="3.40.50.300">
    <property type="entry name" value="P-loop containing nucleotide triphosphate hydrolases"/>
    <property type="match status" value="1"/>
</dbReference>
<feature type="compositionally biased region" description="Basic and acidic residues" evidence="1">
    <location>
        <begin position="59"/>
        <end position="88"/>
    </location>
</feature>
<keyword evidence="3" id="KW-1185">Reference proteome</keyword>
<dbReference type="Gene3D" id="1.25.40.10">
    <property type="entry name" value="Tetratricopeptide repeat domain"/>
    <property type="match status" value="3"/>
</dbReference>
<dbReference type="InterPro" id="IPR011990">
    <property type="entry name" value="TPR-like_helical_dom_sf"/>
</dbReference>
<feature type="compositionally biased region" description="Basic residues" evidence="1">
    <location>
        <begin position="34"/>
        <end position="45"/>
    </location>
</feature>
<protein>
    <submittedName>
        <fullName evidence="2">Tetratricopeptide repeat protein</fullName>
    </submittedName>
</protein>
<evidence type="ECO:0000313" key="2">
    <source>
        <dbReference type="EMBL" id="MFI7264388.1"/>
    </source>
</evidence>
<dbReference type="RefSeq" id="WP_396771916.1">
    <property type="nucleotide sequence ID" value="NZ_JBITLA010000030.1"/>
</dbReference>
<evidence type="ECO:0000256" key="1">
    <source>
        <dbReference type="SAM" id="MobiDB-lite"/>
    </source>
</evidence>
<proteinExistence type="predicted"/>
<dbReference type="PRINTS" id="PR00381">
    <property type="entry name" value="KINESINLIGHT"/>
</dbReference>
<dbReference type="SMART" id="SM00028">
    <property type="entry name" value="TPR"/>
    <property type="match status" value="11"/>
</dbReference>
<dbReference type="SUPFAM" id="SSF48452">
    <property type="entry name" value="TPR-like"/>
    <property type="match status" value="4"/>
</dbReference>
<dbReference type="PANTHER" id="PTHR46082">
    <property type="entry name" value="ATP/GTP-BINDING PROTEIN-RELATED"/>
    <property type="match status" value="1"/>
</dbReference>
<comment type="caution">
    <text evidence="2">The sequence shown here is derived from an EMBL/GenBank/DDBJ whole genome shotgun (WGS) entry which is preliminary data.</text>
</comment>
<evidence type="ECO:0000313" key="3">
    <source>
        <dbReference type="Proteomes" id="UP001612812"/>
    </source>
</evidence>
<dbReference type="InterPro" id="IPR053137">
    <property type="entry name" value="NLR-like"/>
</dbReference>
<dbReference type="Pfam" id="PF13374">
    <property type="entry name" value="TPR_10"/>
    <property type="match status" value="1"/>
</dbReference>
<sequence length="1027" mass="111424">MGDHRSGFGGCHCPGNGCRGVRPARSGGRQLAGRGRRPGGSRGRRGPGSVAYGFPPGGFRREVRRPVGDCSWDQRDRLDRGQRTERPTPVRWPSLRRRRRSDRSVPEDALPDPAGSRRISATDVQGIASTGDYAINAQTRIDHATVLPPEALSTPESVPAPACLTNLPGRHELFLGREEELRRLDATAASPGVVVVQAVHGLGGVGKSTLAARWAGLRAGVFAPIWWIMADNPAGLDAGLVALAGGLQPGLAAMLPATALREWAVRWLASHEGWLLVLDNVNDPADMADLVARLPQGRILVTSRRATGWPEFVTTVRLDVLDLREAVTLLARVAARGGVDVAEVEAGAVCTELGCLPLAVEQAGAYMAQTGTSPTRYLELLARYPADIYRDGEEGRAGQRTIARVWQVTLDALADDPLPGRLLRLMAWYAPEPIPRMVVNALAGANTAAINRAIGRLAAYNMIAVEAATGEITVHRLVQAVARTPDEDNAHRQPADVAAARTDAVTTLRGVMPSEWHDPASWPRWRALLPHLDAAVVLHSRDLPSDTERLITEALLLNLAAMFLLDQGDLTQSTTYLERALADCRRVLGDDHPDTLACVNNLAYAYQTASNPERVIPLCQQVISNLGHVMGDDHPDTLTAVNNLAYAYHSAGNPERAIPLFTQVLTDRRRVLGDDHPDTLDSVSNLALAYHAAGDLGRAIPLFIRVLDDRRRVLGHDHPKTLSSVNNLASSYQAAGDLKRAIRLFERALTDRRRILGDHPDTLASINNVASAYHAAGDLERALPLFEQAVTGRRRALGDDHPDTLTSMNNLAHTYEAAGDLERALPLFHQVLSDRRRVLDVDHPDTLTSVNSLACAYHAAGDLERALPLCEETLAGRRRVLGDDHPDTLASLNNLAHAYHAAGDLERALPLFEQALTDRRRVLGDDHPGTLTSVNGLAHAYEAAGDLERAIPLFEQALTDRRRVLGDDHPDTLISINNLAHAHHAAGDLERAASLFREALADCRRALGESHRLTRLVTANTEAALRE</sequence>
<organism evidence="2 3">
    <name type="scientific">Micromonospora maritima</name>
    <dbReference type="NCBI Taxonomy" id="986711"/>
    <lineage>
        <taxon>Bacteria</taxon>
        <taxon>Bacillati</taxon>
        <taxon>Actinomycetota</taxon>
        <taxon>Actinomycetes</taxon>
        <taxon>Micromonosporales</taxon>
        <taxon>Micromonosporaceae</taxon>
        <taxon>Micromonospora</taxon>
    </lineage>
</organism>
<name>A0ABW7ZNG4_9ACTN</name>
<dbReference type="Proteomes" id="UP001612812">
    <property type="component" value="Unassembled WGS sequence"/>
</dbReference>
<accession>A0ABW7ZNG4</accession>
<dbReference type="InterPro" id="IPR019734">
    <property type="entry name" value="TPR_rpt"/>
</dbReference>
<dbReference type="Pfam" id="PF13424">
    <property type="entry name" value="TPR_12"/>
    <property type="match status" value="5"/>
</dbReference>
<dbReference type="PANTHER" id="PTHR46082:SF6">
    <property type="entry name" value="AAA+ ATPASE DOMAIN-CONTAINING PROTEIN-RELATED"/>
    <property type="match status" value="1"/>
</dbReference>